<dbReference type="GO" id="GO:0071555">
    <property type="term" value="P:cell wall organization"/>
    <property type="evidence" value="ECO:0007669"/>
    <property type="project" value="UniProtKB-KW"/>
</dbReference>
<keyword evidence="5 7" id="KW-0131">Cell cycle</keyword>
<evidence type="ECO:0000256" key="3">
    <source>
        <dbReference type="ARBA" id="ARBA00022960"/>
    </source>
</evidence>
<dbReference type="Pfam" id="PF02875">
    <property type="entry name" value="Mur_ligase_C"/>
    <property type="match status" value="1"/>
</dbReference>
<evidence type="ECO:0000256" key="8">
    <source>
        <dbReference type="RuleBase" id="RU004135"/>
    </source>
</evidence>
<feature type="binding site" evidence="7">
    <location>
        <begin position="413"/>
        <end position="416"/>
    </location>
    <ligand>
        <name>meso-2,6-diaminopimelate</name>
        <dbReference type="ChEBI" id="CHEBI:57791"/>
    </ligand>
</feature>
<comment type="PTM">
    <text evidence="7">Carboxylation is probably crucial for Mg(2+) binding and, consequently, for the gamma-phosphate positioning of ATP.</text>
</comment>
<dbReference type="GO" id="GO:0051301">
    <property type="term" value="P:cell division"/>
    <property type="evidence" value="ECO:0007669"/>
    <property type="project" value="UniProtKB-KW"/>
</dbReference>
<evidence type="ECO:0000313" key="12">
    <source>
        <dbReference type="EMBL" id="QEO17748.1"/>
    </source>
</evidence>
<comment type="cofactor">
    <cofactor evidence="7">
        <name>Mg(2+)</name>
        <dbReference type="ChEBI" id="CHEBI:18420"/>
    </cofactor>
</comment>
<evidence type="ECO:0000256" key="4">
    <source>
        <dbReference type="ARBA" id="ARBA00022984"/>
    </source>
</evidence>
<keyword evidence="6 7" id="KW-0961">Cell wall biogenesis/degradation</keyword>
<dbReference type="Pfam" id="PF08245">
    <property type="entry name" value="Mur_ligase_M"/>
    <property type="match status" value="1"/>
</dbReference>
<feature type="modified residue" description="N6-carboxylysine" evidence="7">
    <location>
        <position position="223"/>
    </location>
</feature>
<dbReference type="InterPro" id="IPR036565">
    <property type="entry name" value="Mur-like_cat_sf"/>
</dbReference>
<keyword evidence="7" id="KW-0547">Nucleotide-binding</keyword>
<dbReference type="NCBIfam" id="NF001126">
    <property type="entry name" value="PRK00139.1-4"/>
    <property type="match status" value="1"/>
</dbReference>
<feature type="binding site" evidence="7">
    <location>
        <position position="465"/>
    </location>
    <ligand>
        <name>meso-2,6-diaminopimelate</name>
        <dbReference type="ChEBI" id="CHEBI:57791"/>
    </ligand>
</feature>
<evidence type="ECO:0000256" key="6">
    <source>
        <dbReference type="ARBA" id="ARBA00023316"/>
    </source>
</evidence>
<feature type="binding site" evidence="7">
    <location>
        <position position="389"/>
    </location>
    <ligand>
        <name>meso-2,6-diaminopimelate</name>
        <dbReference type="ChEBI" id="CHEBI:57791"/>
    </ligand>
</feature>
<dbReference type="AlphaFoldDB" id="A0A5C1YQC7"/>
<keyword evidence="13" id="KW-1185">Reference proteome</keyword>
<dbReference type="InterPro" id="IPR013221">
    <property type="entry name" value="Mur_ligase_cen"/>
</dbReference>
<keyword evidence="7 12" id="KW-0436">Ligase</keyword>
<evidence type="ECO:0000259" key="11">
    <source>
        <dbReference type="Pfam" id="PF08245"/>
    </source>
</evidence>
<dbReference type="HAMAP" id="MF_00208">
    <property type="entry name" value="MurE"/>
    <property type="match status" value="1"/>
</dbReference>
<feature type="short sequence motif" description="Meso-diaminopimelate recognition motif" evidence="7">
    <location>
        <begin position="413"/>
        <end position="416"/>
    </location>
</feature>
<dbReference type="SUPFAM" id="SSF53623">
    <property type="entry name" value="MurD-like peptide ligases, catalytic domain"/>
    <property type="match status" value="1"/>
</dbReference>
<dbReference type="InterPro" id="IPR035911">
    <property type="entry name" value="MurE/MurF_N"/>
</dbReference>
<feature type="domain" description="Mur ligase C-terminal" evidence="10">
    <location>
        <begin position="339"/>
        <end position="463"/>
    </location>
</feature>
<dbReference type="PANTHER" id="PTHR23135">
    <property type="entry name" value="MUR LIGASE FAMILY MEMBER"/>
    <property type="match status" value="1"/>
</dbReference>
<dbReference type="GO" id="GO:0005737">
    <property type="term" value="C:cytoplasm"/>
    <property type="evidence" value="ECO:0007669"/>
    <property type="project" value="UniProtKB-SubCell"/>
</dbReference>
<dbReference type="GO" id="GO:0000287">
    <property type="term" value="F:magnesium ion binding"/>
    <property type="evidence" value="ECO:0007669"/>
    <property type="project" value="UniProtKB-UniRule"/>
</dbReference>
<dbReference type="EC" id="6.3.2.13" evidence="7"/>
<dbReference type="NCBIfam" id="NF001124">
    <property type="entry name" value="PRK00139.1-2"/>
    <property type="match status" value="1"/>
</dbReference>
<dbReference type="GO" id="GO:0009252">
    <property type="term" value="P:peptidoglycan biosynthetic process"/>
    <property type="evidence" value="ECO:0007669"/>
    <property type="project" value="UniProtKB-UniRule"/>
</dbReference>
<dbReference type="Pfam" id="PF01225">
    <property type="entry name" value="Mur_ligase"/>
    <property type="match status" value="1"/>
</dbReference>
<reference evidence="12 13" key="1">
    <citation type="submission" date="2019-09" db="EMBL/GenBank/DDBJ databases">
        <title>Genome sequencing of strain KACC 21233.</title>
        <authorList>
            <person name="Heo J."/>
            <person name="Kim S.-J."/>
            <person name="Kim J.-S."/>
            <person name="Hong S.-B."/>
            <person name="Kwon S.-W."/>
        </authorList>
    </citation>
    <scope>NUCLEOTIDE SEQUENCE [LARGE SCALE GENOMIC DNA]</scope>
    <source>
        <strain evidence="12 13">KACC 21233</strain>
    </source>
</reference>
<feature type="binding site" evidence="7">
    <location>
        <position position="461"/>
    </location>
    <ligand>
        <name>meso-2,6-diaminopimelate</name>
        <dbReference type="ChEBI" id="CHEBI:57791"/>
    </ligand>
</feature>
<dbReference type="RefSeq" id="WP_149279424.1">
    <property type="nucleotide sequence ID" value="NZ_CP043506.1"/>
</dbReference>
<dbReference type="SUPFAM" id="SSF63418">
    <property type="entry name" value="MurE/MurF N-terminal domain"/>
    <property type="match status" value="1"/>
</dbReference>
<dbReference type="GO" id="GO:0008765">
    <property type="term" value="F:UDP-N-acetylmuramoylalanyl-D-glutamate-2,6-diaminopimelate ligase activity"/>
    <property type="evidence" value="ECO:0007669"/>
    <property type="project" value="UniProtKB-UniRule"/>
</dbReference>
<accession>A0A5C1YQC7</accession>
<dbReference type="Gene3D" id="3.90.190.20">
    <property type="entry name" value="Mur ligase, C-terminal domain"/>
    <property type="match status" value="1"/>
</dbReference>
<feature type="binding site" evidence="7">
    <location>
        <position position="31"/>
    </location>
    <ligand>
        <name>UDP-N-acetyl-alpha-D-muramoyl-L-alanyl-D-glutamate</name>
        <dbReference type="ChEBI" id="CHEBI:83900"/>
    </ligand>
</feature>
<keyword evidence="3 7" id="KW-0133">Cell shape</keyword>
<name>A0A5C1YQC7_9PROT</name>
<evidence type="ECO:0000256" key="2">
    <source>
        <dbReference type="ARBA" id="ARBA00022618"/>
    </source>
</evidence>
<feature type="binding site" evidence="7">
    <location>
        <begin position="112"/>
        <end position="118"/>
    </location>
    <ligand>
        <name>ATP</name>
        <dbReference type="ChEBI" id="CHEBI:30616"/>
    </ligand>
</feature>
<feature type="domain" description="Mur ligase N-terminal catalytic" evidence="9">
    <location>
        <begin position="24"/>
        <end position="71"/>
    </location>
</feature>
<keyword evidence="7" id="KW-0460">Magnesium</keyword>
<dbReference type="NCBIfam" id="TIGR01085">
    <property type="entry name" value="murE"/>
    <property type="match status" value="1"/>
</dbReference>
<comment type="catalytic activity">
    <reaction evidence="7">
        <text>UDP-N-acetyl-alpha-D-muramoyl-L-alanyl-D-glutamate + meso-2,6-diaminopimelate + ATP = UDP-N-acetyl-alpha-D-muramoyl-L-alanyl-gamma-D-glutamyl-meso-2,6-diaminopimelate + ADP + phosphate + H(+)</text>
        <dbReference type="Rhea" id="RHEA:23676"/>
        <dbReference type="ChEBI" id="CHEBI:15378"/>
        <dbReference type="ChEBI" id="CHEBI:30616"/>
        <dbReference type="ChEBI" id="CHEBI:43474"/>
        <dbReference type="ChEBI" id="CHEBI:57791"/>
        <dbReference type="ChEBI" id="CHEBI:83900"/>
        <dbReference type="ChEBI" id="CHEBI:83905"/>
        <dbReference type="ChEBI" id="CHEBI:456216"/>
        <dbReference type="EC" id="6.3.2.13"/>
    </reaction>
</comment>
<feature type="binding site" evidence="7">
    <location>
        <position position="183"/>
    </location>
    <ligand>
        <name>UDP-N-acetyl-alpha-D-muramoyl-L-alanyl-D-glutamate</name>
        <dbReference type="ChEBI" id="CHEBI:83900"/>
    </ligand>
</feature>
<gene>
    <name evidence="7" type="primary">murE</name>
    <name evidence="12" type="ORF">FLP30_08430</name>
</gene>
<evidence type="ECO:0000259" key="9">
    <source>
        <dbReference type="Pfam" id="PF01225"/>
    </source>
</evidence>
<sequence length="490" mass="51177">MSQPLSHLLATAGLPPLAGQDVMIDAVTADSRAVRAGMLFVALAGTKVDGRRFIPMAVSQGAAAVLAPTGTEWPADVPPHPLIMADNPRHVLALMAATLAGPQPPALVAVTGTNGKTSTTDFIRQIWTLQGYQAAGIGTLGLTGATPVSITLPALTTPDPVSLANTLAALEQHGVHHVALEASSHGLEQDRLDGLQFSAAGFTNLTRDHLDYHGTMAAYRDAKLRLFSTLVPRGGLVAANADMDRETLHALRAIAHDRAQNLRLVGENGDSLRLSACTPTPAGQELTLECDGRVHHVLLPLPGRFQVDNALLAVALATPAHGALSDTLALLPQLTGVRGRMERAALLPNGACAYVDYAHTPDALARLLTSLRPHARGRLVLVFGAGGDRDSGKRALMGQEAAQGADIAIITDDNPRTENPATIRAAIRTGAPNALEIPDRRTAIADALALLEPDDVLVVAGKGHEQGQIIGTDILPFDDADVIRTLAGQA</sequence>
<dbReference type="KEGG" id="acek:FLP30_08430"/>
<dbReference type="Proteomes" id="UP000324536">
    <property type="component" value="Chromosome"/>
</dbReference>
<dbReference type="InterPro" id="IPR005761">
    <property type="entry name" value="UDP-N-AcMur-Glu-dNH2Pim_ligase"/>
</dbReference>
<dbReference type="OrthoDB" id="9800958at2"/>
<evidence type="ECO:0000256" key="1">
    <source>
        <dbReference type="ARBA" id="ARBA00005898"/>
    </source>
</evidence>
<dbReference type="Gene3D" id="3.40.1390.10">
    <property type="entry name" value="MurE/MurF, N-terminal domain"/>
    <property type="match status" value="1"/>
</dbReference>
<keyword evidence="7" id="KW-0067">ATP-binding</keyword>
<feature type="binding site" evidence="7">
    <location>
        <begin position="156"/>
        <end position="157"/>
    </location>
    <ligand>
        <name>UDP-N-acetyl-alpha-D-muramoyl-L-alanyl-D-glutamate</name>
        <dbReference type="ChEBI" id="CHEBI:83900"/>
    </ligand>
</feature>
<dbReference type="UniPathway" id="UPA00219"/>
<protein>
    <recommendedName>
        <fullName evidence="7">UDP-N-acetylmuramoyl-L-alanyl-D-glutamate--2,6-diaminopimelate ligase</fullName>
        <ecNumber evidence="7">6.3.2.13</ecNumber>
    </recommendedName>
    <alternativeName>
        <fullName evidence="7">Meso-A2pm-adding enzyme</fullName>
    </alternativeName>
    <alternativeName>
        <fullName evidence="7">Meso-diaminopimelate-adding enzyme</fullName>
    </alternativeName>
    <alternativeName>
        <fullName evidence="7">UDP-MurNAc-L-Ala-D-Glu:meso-diaminopimelate ligase</fullName>
    </alternativeName>
    <alternativeName>
        <fullName evidence="7">UDP-MurNAc-tripeptide synthetase</fullName>
    </alternativeName>
    <alternativeName>
        <fullName evidence="7">UDP-N-acetylmuramyl-tripeptide synthetase</fullName>
    </alternativeName>
</protein>
<dbReference type="InterPro" id="IPR000713">
    <property type="entry name" value="Mur_ligase_N"/>
</dbReference>
<dbReference type="InterPro" id="IPR036615">
    <property type="entry name" value="Mur_ligase_C_dom_sf"/>
</dbReference>
<proteinExistence type="inferred from homology"/>
<keyword evidence="2 7" id="KW-0132">Cell division</keyword>
<feature type="binding site" evidence="7">
    <location>
        <position position="189"/>
    </location>
    <ligand>
        <name>UDP-N-acetyl-alpha-D-muramoyl-L-alanyl-D-glutamate</name>
        <dbReference type="ChEBI" id="CHEBI:83900"/>
    </ligand>
</feature>
<dbReference type="GO" id="GO:0005524">
    <property type="term" value="F:ATP binding"/>
    <property type="evidence" value="ECO:0007669"/>
    <property type="project" value="UniProtKB-UniRule"/>
</dbReference>
<evidence type="ECO:0000259" key="10">
    <source>
        <dbReference type="Pfam" id="PF02875"/>
    </source>
</evidence>
<comment type="pathway">
    <text evidence="7 8">Cell wall biogenesis; peptidoglycan biosynthesis.</text>
</comment>
<organism evidence="12 13">
    <name type="scientific">Acetobacter vaccinii</name>
    <dbReference type="NCBI Taxonomy" id="2592655"/>
    <lineage>
        <taxon>Bacteria</taxon>
        <taxon>Pseudomonadati</taxon>
        <taxon>Pseudomonadota</taxon>
        <taxon>Alphaproteobacteria</taxon>
        <taxon>Acetobacterales</taxon>
        <taxon>Acetobacteraceae</taxon>
        <taxon>Acetobacter</taxon>
    </lineage>
</organism>
<dbReference type="PANTHER" id="PTHR23135:SF4">
    <property type="entry name" value="UDP-N-ACETYLMURAMOYL-L-ALANYL-D-GLUTAMATE--2,6-DIAMINOPIMELATE LIGASE MURE HOMOLOG, CHLOROPLASTIC"/>
    <property type="match status" value="1"/>
</dbReference>
<dbReference type="SUPFAM" id="SSF53244">
    <property type="entry name" value="MurD-like peptide ligases, peptide-binding domain"/>
    <property type="match status" value="1"/>
</dbReference>
<feature type="domain" description="Mur ligase central" evidence="11">
    <location>
        <begin position="110"/>
        <end position="317"/>
    </location>
</feature>
<evidence type="ECO:0000256" key="5">
    <source>
        <dbReference type="ARBA" id="ARBA00023306"/>
    </source>
</evidence>
<feature type="binding site" evidence="7">
    <location>
        <position position="191"/>
    </location>
    <ligand>
        <name>UDP-N-acetyl-alpha-D-muramoyl-L-alanyl-D-glutamate</name>
        <dbReference type="ChEBI" id="CHEBI:83900"/>
    </ligand>
</feature>
<dbReference type="GO" id="GO:0008360">
    <property type="term" value="P:regulation of cell shape"/>
    <property type="evidence" value="ECO:0007669"/>
    <property type="project" value="UniProtKB-KW"/>
</dbReference>
<dbReference type="Gene3D" id="3.40.1190.10">
    <property type="entry name" value="Mur-like, catalytic domain"/>
    <property type="match status" value="1"/>
</dbReference>
<evidence type="ECO:0000256" key="7">
    <source>
        <dbReference type="HAMAP-Rule" id="MF_00208"/>
    </source>
</evidence>
<comment type="subcellular location">
    <subcellularLocation>
        <location evidence="7 8">Cytoplasm</location>
    </subcellularLocation>
</comment>
<keyword evidence="4 7" id="KW-0573">Peptidoglycan synthesis</keyword>
<dbReference type="InterPro" id="IPR004101">
    <property type="entry name" value="Mur_ligase_C"/>
</dbReference>
<comment type="function">
    <text evidence="7">Catalyzes the addition of meso-diaminopimelic acid to the nucleotide precursor UDP-N-acetylmuramoyl-L-alanyl-D-glutamate (UMAG) in the biosynthesis of bacterial cell-wall peptidoglycan.</text>
</comment>
<comment type="caution">
    <text evidence="7">Lacks conserved residue(s) required for the propagation of feature annotation.</text>
</comment>
<comment type="similarity">
    <text evidence="1 7">Belongs to the MurCDEF family. MurE subfamily.</text>
</comment>
<keyword evidence="7" id="KW-0963">Cytoplasm</keyword>
<dbReference type="EMBL" id="CP043506">
    <property type="protein sequence ID" value="QEO17748.1"/>
    <property type="molecule type" value="Genomic_DNA"/>
</dbReference>
<evidence type="ECO:0000313" key="13">
    <source>
        <dbReference type="Proteomes" id="UP000324536"/>
    </source>
</evidence>